<comment type="caution">
    <text evidence="2">The sequence shown here is derived from an EMBL/GenBank/DDBJ whole genome shotgun (WGS) entry which is preliminary data.</text>
</comment>
<keyword evidence="2" id="KW-0808">Transferase</keyword>
<accession>A0ABN1IGI4</accession>
<dbReference type="CDD" id="cd00158">
    <property type="entry name" value="RHOD"/>
    <property type="match status" value="1"/>
</dbReference>
<dbReference type="InterPro" id="IPR035985">
    <property type="entry name" value="Ubiquitin-activating_enz"/>
</dbReference>
<evidence type="ECO:0000313" key="3">
    <source>
        <dbReference type="Proteomes" id="UP001501758"/>
    </source>
</evidence>
<reference evidence="2 3" key="1">
    <citation type="journal article" date="2019" name="Int. J. Syst. Evol. Microbiol.">
        <title>The Global Catalogue of Microorganisms (GCM) 10K type strain sequencing project: providing services to taxonomists for standard genome sequencing and annotation.</title>
        <authorList>
            <consortium name="The Broad Institute Genomics Platform"/>
            <consortium name="The Broad Institute Genome Sequencing Center for Infectious Disease"/>
            <person name="Wu L."/>
            <person name="Ma J."/>
        </authorList>
    </citation>
    <scope>NUCLEOTIDE SEQUENCE [LARGE SCALE GENOMIC DNA]</scope>
    <source>
        <strain evidence="2 3">JCM 15974</strain>
    </source>
</reference>
<dbReference type="Pfam" id="PF00899">
    <property type="entry name" value="ThiF"/>
    <property type="match status" value="1"/>
</dbReference>
<dbReference type="NCBIfam" id="NF004281">
    <property type="entry name" value="PRK05690.1"/>
    <property type="match status" value="1"/>
</dbReference>
<dbReference type="Gene3D" id="3.40.250.10">
    <property type="entry name" value="Rhodanese-like domain"/>
    <property type="match status" value="1"/>
</dbReference>
<dbReference type="Pfam" id="PF00581">
    <property type="entry name" value="Rhodanese"/>
    <property type="match status" value="1"/>
</dbReference>
<dbReference type="InterPro" id="IPR000594">
    <property type="entry name" value="ThiF_NAD_FAD-bd"/>
</dbReference>
<dbReference type="InterPro" id="IPR001763">
    <property type="entry name" value="Rhodanese-like_dom"/>
</dbReference>
<dbReference type="PROSITE" id="PS50206">
    <property type="entry name" value="RHODANESE_3"/>
    <property type="match status" value="1"/>
</dbReference>
<protein>
    <submittedName>
        <fullName evidence="2">Molybdopterin-synthase adenylyltransferase MoeB</fullName>
    </submittedName>
</protein>
<dbReference type="PANTHER" id="PTHR10953">
    <property type="entry name" value="UBIQUITIN-ACTIVATING ENZYME E1"/>
    <property type="match status" value="1"/>
</dbReference>
<feature type="domain" description="Rhodanese" evidence="1">
    <location>
        <begin position="288"/>
        <end position="351"/>
    </location>
</feature>
<dbReference type="InterPro" id="IPR045886">
    <property type="entry name" value="ThiF/MoeB/HesA"/>
</dbReference>
<gene>
    <name evidence="2" type="primary">moeB</name>
    <name evidence="2" type="ORF">GCM10009430_03890</name>
</gene>
<sequence>MLNFTVELQVSSDIMLNKEENIQYSRHILLNEIGVEGQEKLKSAKVLVIGAGGLGCPILQYLTAAGVGTIGIIDNDVVDQTNLQRQVLYTISDIGKSKARVASERLAALNPFVFFKVYEEALDNDNAVELFSAYDIIVDGSDNFPTRYLVNDACVITDKPLVFGSIFKFQGQVSVLNYKDGPTYRCLFPSPPAPGAVPNCSDIGVLGVLPGIIGSLQANEVIKMVTGIGEVLRGKLFYFDTLTMQQQVIVFKKNHDIEIDQLEEDYDFFCGINSYDFEEINAVELKKHIEDYQILDVRSSKEFNHFNIGGIHIPLESISDRITELNDNKSIVVCCQSGIRSKRAIELIREKRNDLHLINLSNGLSAF</sequence>
<keyword evidence="3" id="KW-1185">Reference proteome</keyword>
<dbReference type="SUPFAM" id="SSF69572">
    <property type="entry name" value="Activating enzymes of the ubiquitin-like proteins"/>
    <property type="match status" value="1"/>
</dbReference>
<dbReference type="RefSeq" id="WP_343909983.1">
    <property type="nucleotide sequence ID" value="NZ_BAAAGE010000001.1"/>
</dbReference>
<organism evidence="2 3">
    <name type="scientific">Aquimarina litoralis</name>
    <dbReference type="NCBI Taxonomy" id="584605"/>
    <lineage>
        <taxon>Bacteria</taxon>
        <taxon>Pseudomonadati</taxon>
        <taxon>Bacteroidota</taxon>
        <taxon>Flavobacteriia</taxon>
        <taxon>Flavobacteriales</taxon>
        <taxon>Flavobacteriaceae</taxon>
        <taxon>Aquimarina</taxon>
    </lineage>
</organism>
<dbReference type="Proteomes" id="UP001501758">
    <property type="component" value="Unassembled WGS sequence"/>
</dbReference>
<name>A0ABN1IGI4_9FLAO</name>
<evidence type="ECO:0000313" key="2">
    <source>
        <dbReference type="EMBL" id="GAA0712889.1"/>
    </source>
</evidence>
<keyword evidence="2" id="KW-0548">Nucleotidyltransferase</keyword>
<dbReference type="Gene3D" id="3.40.50.720">
    <property type="entry name" value="NAD(P)-binding Rossmann-like Domain"/>
    <property type="match status" value="1"/>
</dbReference>
<dbReference type="PANTHER" id="PTHR10953:SF102">
    <property type="entry name" value="ADENYLYLTRANSFERASE AND SULFURTRANSFERASE MOCS3"/>
    <property type="match status" value="1"/>
</dbReference>
<dbReference type="GO" id="GO:0016779">
    <property type="term" value="F:nucleotidyltransferase activity"/>
    <property type="evidence" value="ECO:0007669"/>
    <property type="project" value="UniProtKB-KW"/>
</dbReference>
<evidence type="ECO:0000259" key="1">
    <source>
        <dbReference type="PROSITE" id="PS50206"/>
    </source>
</evidence>
<dbReference type="CDD" id="cd00757">
    <property type="entry name" value="ThiF_MoeB_HesA_family"/>
    <property type="match status" value="1"/>
</dbReference>
<proteinExistence type="predicted"/>
<dbReference type="EMBL" id="BAAAGE010000001">
    <property type="protein sequence ID" value="GAA0712889.1"/>
    <property type="molecule type" value="Genomic_DNA"/>
</dbReference>
<dbReference type="InterPro" id="IPR036873">
    <property type="entry name" value="Rhodanese-like_dom_sf"/>
</dbReference>